<dbReference type="NCBIfam" id="TIGR02999">
    <property type="entry name" value="Sig-70_X6"/>
    <property type="match status" value="1"/>
</dbReference>
<evidence type="ECO:0000256" key="3">
    <source>
        <dbReference type="ARBA" id="ARBA00023163"/>
    </source>
</evidence>
<feature type="non-terminal residue" evidence="5">
    <location>
        <position position="199"/>
    </location>
</feature>
<keyword evidence="1" id="KW-0805">Transcription regulation</keyword>
<protein>
    <recommendedName>
        <fullName evidence="4">RNA polymerase sigma-70 ECF-like HTH domain-containing protein</fullName>
    </recommendedName>
</protein>
<dbReference type="Pfam" id="PF07638">
    <property type="entry name" value="Sigma70_ECF"/>
    <property type="match status" value="1"/>
</dbReference>
<dbReference type="InterPro" id="IPR039425">
    <property type="entry name" value="RNA_pol_sigma-70-like"/>
</dbReference>
<gene>
    <name evidence="5" type="ORF">S01H4_27346</name>
</gene>
<dbReference type="NCBIfam" id="TIGR02937">
    <property type="entry name" value="sigma70-ECF"/>
    <property type="match status" value="1"/>
</dbReference>
<dbReference type="PANTHER" id="PTHR43133:SF39">
    <property type="entry name" value="SIMILAR TO RNA POLYMERASE SIGMA-E FACTOR"/>
    <property type="match status" value="1"/>
</dbReference>
<dbReference type="EMBL" id="BART01013351">
    <property type="protein sequence ID" value="GAG76290.1"/>
    <property type="molecule type" value="Genomic_DNA"/>
</dbReference>
<reference evidence="5" key="1">
    <citation type="journal article" date="2014" name="Front. Microbiol.">
        <title>High frequency of phylogenetically diverse reductive dehalogenase-homologous genes in deep subseafloor sedimentary metagenomes.</title>
        <authorList>
            <person name="Kawai M."/>
            <person name="Futagami T."/>
            <person name="Toyoda A."/>
            <person name="Takaki Y."/>
            <person name="Nishi S."/>
            <person name="Hori S."/>
            <person name="Arai W."/>
            <person name="Tsubouchi T."/>
            <person name="Morono Y."/>
            <person name="Uchiyama I."/>
            <person name="Ito T."/>
            <person name="Fujiyama A."/>
            <person name="Inagaki F."/>
            <person name="Takami H."/>
        </authorList>
    </citation>
    <scope>NUCLEOTIDE SEQUENCE</scope>
    <source>
        <strain evidence="5">Expedition CK06-06</strain>
    </source>
</reference>
<organism evidence="5">
    <name type="scientific">marine sediment metagenome</name>
    <dbReference type="NCBI Taxonomy" id="412755"/>
    <lineage>
        <taxon>unclassified sequences</taxon>
        <taxon>metagenomes</taxon>
        <taxon>ecological metagenomes</taxon>
    </lineage>
</organism>
<dbReference type="InterPro" id="IPR036388">
    <property type="entry name" value="WH-like_DNA-bd_sf"/>
</dbReference>
<evidence type="ECO:0000259" key="4">
    <source>
        <dbReference type="Pfam" id="PF07638"/>
    </source>
</evidence>
<dbReference type="AlphaFoldDB" id="X1A2I7"/>
<dbReference type="Gene3D" id="1.10.10.10">
    <property type="entry name" value="Winged helix-like DNA-binding domain superfamily/Winged helix DNA-binding domain"/>
    <property type="match status" value="1"/>
</dbReference>
<evidence type="ECO:0000313" key="5">
    <source>
        <dbReference type="EMBL" id="GAG76290.1"/>
    </source>
</evidence>
<dbReference type="PANTHER" id="PTHR43133">
    <property type="entry name" value="RNA POLYMERASE ECF-TYPE SIGMA FACTO"/>
    <property type="match status" value="1"/>
</dbReference>
<dbReference type="InterPro" id="IPR053812">
    <property type="entry name" value="HTH_Sigma70_ECF-like"/>
</dbReference>
<dbReference type="InterPro" id="IPR013324">
    <property type="entry name" value="RNA_pol_sigma_r3/r4-like"/>
</dbReference>
<evidence type="ECO:0000256" key="1">
    <source>
        <dbReference type="ARBA" id="ARBA00023015"/>
    </source>
</evidence>
<accession>X1A2I7</accession>
<dbReference type="InterPro" id="IPR011517">
    <property type="entry name" value="RNA_pol_sigma70_ECF-like"/>
</dbReference>
<dbReference type="InterPro" id="IPR014284">
    <property type="entry name" value="RNA_pol_sigma-70_dom"/>
</dbReference>
<dbReference type="GO" id="GO:0006352">
    <property type="term" value="P:DNA-templated transcription initiation"/>
    <property type="evidence" value="ECO:0007669"/>
    <property type="project" value="InterPro"/>
</dbReference>
<comment type="caution">
    <text evidence="5">The sequence shown here is derived from an EMBL/GenBank/DDBJ whole genome shotgun (WGS) entry which is preliminary data.</text>
</comment>
<keyword evidence="3" id="KW-0804">Transcription</keyword>
<evidence type="ECO:0000256" key="2">
    <source>
        <dbReference type="ARBA" id="ARBA00023082"/>
    </source>
</evidence>
<proteinExistence type="predicted"/>
<feature type="domain" description="RNA polymerase sigma-70 ECF-like HTH" evidence="4">
    <location>
        <begin position="10"/>
        <end position="178"/>
    </location>
</feature>
<sequence>MNRAANQIEETIWHQSIYEQLREVAEKALRLERPGHSLQPTLLVNDAYLRLLEQRNVNPEDRSAVMAAGAKIIRRLLVDYARKRKSLKRGGEKGRGIPLHLLITANANQDNTNQLEVLELNEALESLGQQRPRAAQVVELKFFGGLTSQEVSEQIGVSLRTVKNDWRVAKAWLYRELFRRPREAAHRSTDAKSSLQSDL</sequence>
<dbReference type="SUPFAM" id="SSF88659">
    <property type="entry name" value="Sigma3 and sigma4 domains of RNA polymerase sigma factors"/>
    <property type="match status" value="1"/>
</dbReference>
<keyword evidence="2" id="KW-0731">Sigma factor</keyword>
<dbReference type="GO" id="GO:0016987">
    <property type="term" value="F:sigma factor activity"/>
    <property type="evidence" value="ECO:0007669"/>
    <property type="project" value="UniProtKB-KW"/>
</dbReference>
<name>X1A2I7_9ZZZZ</name>